<dbReference type="SUPFAM" id="SSF46955">
    <property type="entry name" value="Putative DNA-binding domain"/>
    <property type="match status" value="1"/>
</dbReference>
<evidence type="ECO:0000313" key="3">
    <source>
        <dbReference type="Proteomes" id="UP000295706"/>
    </source>
</evidence>
<keyword evidence="2" id="KW-0238">DNA-binding</keyword>
<organism evidence="2 3">
    <name type="scientific">Arundinibacter roseus</name>
    <dbReference type="NCBI Taxonomy" id="2070510"/>
    <lineage>
        <taxon>Bacteria</taxon>
        <taxon>Pseudomonadati</taxon>
        <taxon>Bacteroidota</taxon>
        <taxon>Cytophagia</taxon>
        <taxon>Cytophagales</taxon>
        <taxon>Spirosomataceae</taxon>
        <taxon>Arundinibacter</taxon>
    </lineage>
</organism>
<comment type="caution">
    <text evidence="2">The sequence shown here is derived from an EMBL/GenBank/DDBJ whole genome shotgun (WGS) entry which is preliminary data.</text>
</comment>
<dbReference type="Pfam" id="PF12728">
    <property type="entry name" value="HTH_17"/>
    <property type="match status" value="1"/>
</dbReference>
<dbReference type="AlphaFoldDB" id="A0A4R4K9C8"/>
<evidence type="ECO:0000259" key="1">
    <source>
        <dbReference type="Pfam" id="PF12728"/>
    </source>
</evidence>
<reference evidence="2 3" key="1">
    <citation type="submission" date="2019-02" db="EMBL/GenBank/DDBJ databases">
        <title>Arundinibacter roseus gen. nov., sp. nov., a new member of the family Cytophagaceae.</title>
        <authorList>
            <person name="Szuroczki S."/>
            <person name="Khayer B."/>
            <person name="Sproer C."/>
            <person name="Toumi M."/>
            <person name="Szabo A."/>
            <person name="Felfoldi T."/>
            <person name="Schumann P."/>
            <person name="Toth E."/>
        </authorList>
    </citation>
    <scope>NUCLEOTIDE SEQUENCE [LARGE SCALE GENOMIC DNA]</scope>
    <source>
        <strain evidence="2 3">DMA-k-7a</strain>
    </source>
</reference>
<evidence type="ECO:0000313" key="2">
    <source>
        <dbReference type="EMBL" id="TDB64377.1"/>
    </source>
</evidence>
<proteinExistence type="predicted"/>
<keyword evidence="3" id="KW-1185">Reference proteome</keyword>
<dbReference type="InterPro" id="IPR041657">
    <property type="entry name" value="HTH_17"/>
</dbReference>
<dbReference type="Proteomes" id="UP000295706">
    <property type="component" value="Unassembled WGS sequence"/>
</dbReference>
<gene>
    <name evidence="2" type="ORF">EZE20_11885</name>
</gene>
<dbReference type="InterPro" id="IPR010093">
    <property type="entry name" value="SinI_DNA-bd"/>
</dbReference>
<dbReference type="RefSeq" id="WP_132117871.1">
    <property type="nucleotide sequence ID" value="NZ_SMJU01000007.1"/>
</dbReference>
<dbReference type="InterPro" id="IPR009061">
    <property type="entry name" value="DNA-bd_dom_put_sf"/>
</dbReference>
<dbReference type="NCBIfam" id="TIGR01764">
    <property type="entry name" value="excise"/>
    <property type="match status" value="1"/>
</dbReference>
<dbReference type="EMBL" id="SMJU01000007">
    <property type="protein sequence ID" value="TDB64377.1"/>
    <property type="molecule type" value="Genomic_DNA"/>
</dbReference>
<feature type="domain" description="Helix-turn-helix" evidence="1">
    <location>
        <begin position="35"/>
        <end position="79"/>
    </location>
</feature>
<dbReference type="GO" id="GO:0003677">
    <property type="term" value="F:DNA binding"/>
    <property type="evidence" value="ECO:0007669"/>
    <property type="project" value="UniProtKB-KW"/>
</dbReference>
<sequence length="109" mass="12802">MTTISISLPEEQLEKQDMLLDATQALLAEMRSQVWLTEEEAAAHFKVSKSTFRRWLVDGWIRHYKYDGVLRFNRRELDEDFSRKALVRAANEPLLRKMPLPNARKQAAQ</sequence>
<name>A0A4R4K9C8_9BACT</name>
<protein>
    <submittedName>
        <fullName evidence="2">DNA-binding protein</fullName>
    </submittedName>
</protein>
<accession>A0A4R4K9C8</accession>